<dbReference type="InterPro" id="IPR000182">
    <property type="entry name" value="GNAT_dom"/>
</dbReference>
<comment type="caution">
    <text evidence="4">The sequence shown here is derived from an EMBL/GenBank/DDBJ whole genome shotgun (WGS) entry which is preliminary data.</text>
</comment>
<name>A0ABT6AG85_9BURK</name>
<dbReference type="InterPro" id="IPR016181">
    <property type="entry name" value="Acyl_CoA_acyltransferase"/>
</dbReference>
<proteinExistence type="predicted"/>
<organism evidence="4 5">
    <name type="scientific">Cupriavidus basilensis</name>
    <dbReference type="NCBI Taxonomy" id="68895"/>
    <lineage>
        <taxon>Bacteria</taxon>
        <taxon>Pseudomonadati</taxon>
        <taxon>Pseudomonadota</taxon>
        <taxon>Betaproteobacteria</taxon>
        <taxon>Burkholderiales</taxon>
        <taxon>Burkholderiaceae</taxon>
        <taxon>Cupriavidus</taxon>
    </lineage>
</organism>
<dbReference type="SUPFAM" id="SSF55729">
    <property type="entry name" value="Acyl-CoA N-acyltransferases (Nat)"/>
    <property type="match status" value="1"/>
</dbReference>
<accession>A0ABT6AG85</accession>
<dbReference type="CDD" id="cd04301">
    <property type="entry name" value="NAT_SF"/>
    <property type="match status" value="1"/>
</dbReference>
<sequence>MNDFVLRHAETDGELRACFPVMRELRPHLADEAGFLEQVRRLMGEGYRLLATWEDEVPLALAGYRVQQNLIFGRFLYVDDLVVTAASRGDRLGRRLLDELSSVAKRSECAQLVLDTGLSNALAQRFYFREGLLTGAIRFSKPLSLEQA</sequence>
<gene>
    <name evidence="4" type="ORF">P3W85_01325</name>
</gene>
<evidence type="ECO:0000259" key="3">
    <source>
        <dbReference type="PROSITE" id="PS51186"/>
    </source>
</evidence>
<keyword evidence="5" id="KW-1185">Reference proteome</keyword>
<dbReference type="Proteomes" id="UP001216674">
    <property type="component" value="Unassembled WGS sequence"/>
</dbReference>
<keyword evidence="2" id="KW-0012">Acyltransferase</keyword>
<dbReference type="PROSITE" id="PS51186">
    <property type="entry name" value="GNAT"/>
    <property type="match status" value="1"/>
</dbReference>
<feature type="domain" description="N-acetyltransferase" evidence="3">
    <location>
        <begin position="4"/>
        <end position="148"/>
    </location>
</feature>
<reference evidence="4 5" key="1">
    <citation type="submission" date="2023-03" db="EMBL/GenBank/DDBJ databases">
        <title>Draft assemblies of triclosan tolerant bacteria isolated from returned activated sludge.</title>
        <authorList>
            <person name="Van Hamelsveld S."/>
        </authorList>
    </citation>
    <scope>NUCLEOTIDE SEQUENCE [LARGE SCALE GENOMIC DNA]</scope>
    <source>
        <strain evidence="4 5">GW210010_S58</strain>
    </source>
</reference>
<evidence type="ECO:0000313" key="5">
    <source>
        <dbReference type="Proteomes" id="UP001216674"/>
    </source>
</evidence>
<dbReference type="PANTHER" id="PTHR43877:SF2">
    <property type="entry name" value="AMINOALKYLPHOSPHONATE N-ACETYLTRANSFERASE-RELATED"/>
    <property type="match status" value="1"/>
</dbReference>
<dbReference type="Pfam" id="PF00583">
    <property type="entry name" value="Acetyltransf_1"/>
    <property type="match status" value="1"/>
</dbReference>
<protein>
    <submittedName>
        <fullName evidence="4">GNAT family N-acetyltransferase</fullName>
    </submittedName>
</protein>
<dbReference type="EMBL" id="JARJLM010000017">
    <property type="protein sequence ID" value="MDF3831605.1"/>
    <property type="molecule type" value="Genomic_DNA"/>
</dbReference>
<evidence type="ECO:0000256" key="2">
    <source>
        <dbReference type="ARBA" id="ARBA00023315"/>
    </source>
</evidence>
<keyword evidence="1" id="KW-0808">Transferase</keyword>
<dbReference type="Gene3D" id="3.40.630.30">
    <property type="match status" value="1"/>
</dbReference>
<dbReference type="PANTHER" id="PTHR43877">
    <property type="entry name" value="AMINOALKYLPHOSPHONATE N-ACETYLTRANSFERASE-RELATED-RELATED"/>
    <property type="match status" value="1"/>
</dbReference>
<evidence type="ECO:0000313" key="4">
    <source>
        <dbReference type="EMBL" id="MDF3831605.1"/>
    </source>
</evidence>
<dbReference type="InterPro" id="IPR050832">
    <property type="entry name" value="Bact_Acetyltransf"/>
</dbReference>
<evidence type="ECO:0000256" key="1">
    <source>
        <dbReference type="ARBA" id="ARBA00022679"/>
    </source>
</evidence>
<dbReference type="RefSeq" id="WP_276263442.1">
    <property type="nucleotide sequence ID" value="NZ_JARJLM010000017.1"/>
</dbReference>